<dbReference type="GO" id="GO:0008250">
    <property type="term" value="C:oligosaccharyltransferase complex"/>
    <property type="evidence" value="ECO:0007669"/>
    <property type="project" value="TreeGrafter"/>
</dbReference>
<keyword evidence="5" id="KW-0732">Signal</keyword>
<keyword evidence="11" id="KW-1185">Reference proteome</keyword>
<proteinExistence type="inferred from homology"/>
<dbReference type="AlphaFoldDB" id="A0A7R9BJM4"/>
<protein>
    <submittedName>
        <fullName evidence="10">Uncharacterized protein</fullName>
    </submittedName>
</protein>
<dbReference type="EMBL" id="CAJPEX010000654">
    <property type="protein sequence ID" value="CAG0916718.1"/>
    <property type="molecule type" value="Genomic_DNA"/>
</dbReference>
<keyword evidence="7 9" id="KW-1133">Transmembrane helix</keyword>
<keyword evidence="4 9" id="KW-0812">Transmembrane</keyword>
<dbReference type="EMBL" id="OA882691">
    <property type="protein sequence ID" value="CAD7276566.1"/>
    <property type="molecule type" value="Genomic_DNA"/>
</dbReference>
<evidence type="ECO:0000256" key="7">
    <source>
        <dbReference type="ARBA" id="ARBA00022989"/>
    </source>
</evidence>
<evidence type="ECO:0000256" key="8">
    <source>
        <dbReference type="ARBA" id="ARBA00023136"/>
    </source>
</evidence>
<feature type="transmembrane region" description="Helical" evidence="9">
    <location>
        <begin position="135"/>
        <end position="157"/>
    </location>
</feature>
<feature type="transmembrane region" description="Helical" evidence="9">
    <location>
        <begin position="54"/>
        <end position="75"/>
    </location>
</feature>
<evidence type="ECO:0000256" key="3">
    <source>
        <dbReference type="ARBA" id="ARBA00009561"/>
    </source>
</evidence>
<dbReference type="Proteomes" id="UP000678499">
    <property type="component" value="Unassembled WGS sequence"/>
</dbReference>
<evidence type="ECO:0000313" key="10">
    <source>
        <dbReference type="EMBL" id="CAD7276566.1"/>
    </source>
</evidence>
<comment type="function">
    <text evidence="1">Subunit of the oligosaccharyl transferase (OST) complex that catalyzes the initial transfer of a defined glycan (Glc(3)Man(9)GlcNAc(2) in eukaryotes) from the lipid carrier dolichol-pyrophosphate to an asparagine residue within an Asn-X-Ser/Thr consensus motif in nascent polypeptide chains, the first step in protein N-glycosylation. N-glycosylation occurs cotranslationally and the complex associates with the Sec61 complex at the channel-forming translocon complex that mediates protein translocation across the endoplasmic reticulum (ER). All subunits are required for a maximal enzyme activity.</text>
</comment>
<dbReference type="PANTHER" id="PTHR12692:SF0">
    <property type="entry name" value="GH11935P"/>
    <property type="match status" value="1"/>
</dbReference>
<name>A0A7R9BJM4_9CRUS</name>
<dbReference type="InterPro" id="IPR021149">
    <property type="entry name" value="OligosaccharylTrfase_OST3/OST6"/>
</dbReference>
<dbReference type="Pfam" id="PF04756">
    <property type="entry name" value="OST3_OST6"/>
    <property type="match status" value="2"/>
</dbReference>
<sequence length="309" mass="34635">MANRKKFQAVKDAVMMAKIGKSKPTKKPPGFFRRVVESICDEIAVAHTYVDSTLIAFFINYVTAALLSGQIFNYIHGVHPFVYTEGKYAWIFPGTRSQFLAESYVIAAILWFMGRKFIDLGEVIGSKQRREICEANAWQAIVTIGVLMFVWQCVAAAKAPSYPFGVGDIFERVVESICDEIAVAHTYVDSTLIAFFINYVTAALLSGQIFNYIHGVHPFVYTEGKYAWIFPGTRSQFLAESYVIAAILWFMGRKFIDLGEVIGSKQRREICEANAWQAIVTIGVLMFVWQCVAAAKAPSYPFGVGDIFE</sequence>
<keyword evidence="8 9" id="KW-0472">Membrane</keyword>
<evidence type="ECO:0000313" key="11">
    <source>
        <dbReference type="Proteomes" id="UP000678499"/>
    </source>
</evidence>
<evidence type="ECO:0000256" key="9">
    <source>
        <dbReference type="SAM" id="Phobius"/>
    </source>
</evidence>
<gene>
    <name evidence="10" type="ORF">NMOB1V02_LOCUS4322</name>
</gene>
<dbReference type="GO" id="GO:0018279">
    <property type="term" value="P:protein N-linked glycosylation via asparagine"/>
    <property type="evidence" value="ECO:0007669"/>
    <property type="project" value="TreeGrafter"/>
</dbReference>
<evidence type="ECO:0000256" key="1">
    <source>
        <dbReference type="ARBA" id="ARBA00002791"/>
    </source>
</evidence>
<comment type="subcellular location">
    <subcellularLocation>
        <location evidence="2">Endoplasmic reticulum membrane</location>
        <topology evidence="2">Multi-pass membrane protein</topology>
    </subcellularLocation>
</comment>
<dbReference type="PANTHER" id="PTHR12692">
    <property type="entry name" value="DOLICHYL-DIPHOSPHOOLIGOSACCHARIDE--PROTEIN GLYCOSYLTRANSFERASE-RELATED"/>
    <property type="match status" value="1"/>
</dbReference>
<feature type="transmembrane region" description="Helical" evidence="9">
    <location>
        <begin position="273"/>
        <end position="295"/>
    </location>
</feature>
<evidence type="ECO:0000256" key="6">
    <source>
        <dbReference type="ARBA" id="ARBA00022824"/>
    </source>
</evidence>
<accession>A0A7R9BJM4</accession>
<reference evidence="10" key="1">
    <citation type="submission" date="2020-11" db="EMBL/GenBank/DDBJ databases">
        <authorList>
            <person name="Tran Van P."/>
        </authorList>
    </citation>
    <scope>NUCLEOTIDE SEQUENCE</scope>
</reference>
<comment type="similarity">
    <text evidence="3">Belongs to the OST3/OST6 family.</text>
</comment>
<keyword evidence="6" id="KW-0256">Endoplasmic reticulum</keyword>
<evidence type="ECO:0000256" key="4">
    <source>
        <dbReference type="ARBA" id="ARBA00022692"/>
    </source>
</evidence>
<feature type="transmembrane region" description="Helical" evidence="9">
    <location>
        <begin position="95"/>
        <end position="114"/>
    </location>
</feature>
<evidence type="ECO:0000256" key="5">
    <source>
        <dbReference type="ARBA" id="ARBA00022729"/>
    </source>
</evidence>
<organism evidence="10">
    <name type="scientific">Notodromas monacha</name>
    <dbReference type="NCBI Taxonomy" id="399045"/>
    <lineage>
        <taxon>Eukaryota</taxon>
        <taxon>Metazoa</taxon>
        <taxon>Ecdysozoa</taxon>
        <taxon>Arthropoda</taxon>
        <taxon>Crustacea</taxon>
        <taxon>Oligostraca</taxon>
        <taxon>Ostracoda</taxon>
        <taxon>Podocopa</taxon>
        <taxon>Podocopida</taxon>
        <taxon>Cypridocopina</taxon>
        <taxon>Cypridoidea</taxon>
        <taxon>Cyprididae</taxon>
        <taxon>Notodromas</taxon>
    </lineage>
</organism>
<evidence type="ECO:0000256" key="2">
    <source>
        <dbReference type="ARBA" id="ARBA00004477"/>
    </source>
</evidence>